<evidence type="ECO:0000313" key="2">
    <source>
        <dbReference type="Proteomes" id="UP000005741"/>
    </source>
</evidence>
<evidence type="ECO:0000313" key="1">
    <source>
        <dbReference type="EMBL" id="EHQ36819.1"/>
    </source>
</evidence>
<reference evidence="1 2" key="1">
    <citation type="submission" date="2011-10" db="EMBL/GenBank/DDBJ databases">
        <title>The Improved High-Quality Draft genome of Methanoplanus limicola DSM 2279.</title>
        <authorList>
            <consortium name="US DOE Joint Genome Institute (JGI-PGF)"/>
            <person name="Lucas S."/>
            <person name="Copeland A."/>
            <person name="Lapidus A."/>
            <person name="Glavina del Rio T."/>
            <person name="Dalin E."/>
            <person name="Tice H."/>
            <person name="Bruce D."/>
            <person name="Goodwin L."/>
            <person name="Pitluck S."/>
            <person name="Peters L."/>
            <person name="Mikhailova N."/>
            <person name="Lu M."/>
            <person name="Kyrpides N."/>
            <person name="Mavromatis K."/>
            <person name="Ivanova N."/>
            <person name="Markowitz V."/>
            <person name="Cheng J.-F."/>
            <person name="Hugenholtz P."/>
            <person name="Woyke T."/>
            <person name="Wu D."/>
            <person name="Wirth R."/>
            <person name="Brambilla E.-M."/>
            <person name="Klenk H.-P."/>
            <person name="Eisen J.A."/>
        </authorList>
    </citation>
    <scope>NUCLEOTIDE SEQUENCE [LARGE SCALE GENOMIC DNA]</scope>
    <source>
        <strain evidence="1 2">DSM 2279</strain>
    </source>
</reference>
<dbReference type="AlphaFoldDB" id="H1YWS8"/>
<dbReference type="HOGENOM" id="CLU_152998_0_0_2"/>
<gene>
    <name evidence="1" type="ORF">Metlim_2784</name>
</gene>
<keyword evidence="2" id="KW-1185">Reference proteome</keyword>
<proteinExistence type="predicted"/>
<dbReference type="SUPFAM" id="SSF49764">
    <property type="entry name" value="HSP20-like chaperones"/>
    <property type="match status" value="1"/>
</dbReference>
<organism evidence="1 2">
    <name type="scientific">Methanoplanus limicola DSM 2279</name>
    <dbReference type="NCBI Taxonomy" id="937775"/>
    <lineage>
        <taxon>Archaea</taxon>
        <taxon>Methanobacteriati</taxon>
        <taxon>Methanobacteriota</taxon>
        <taxon>Stenosarchaea group</taxon>
        <taxon>Methanomicrobia</taxon>
        <taxon>Methanomicrobiales</taxon>
        <taxon>Methanomicrobiaceae</taxon>
        <taxon>Methanoplanus</taxon>
    </lineage>
</organism>
<sequence length="135" mass="14780">MKREPNDDILRNFAKAMEDIISSLPFSENARFLGCTIITGNGGEPFVFRSDDEDDLGDDEGVDYEVIDGPEKIYVTVSLPSDIVDLPDVDIQPEFIKIIVDGVEVRVDLPCSIDAGQSNFVAKNGILDIVCAKAQ</sequence>
<dbReference type="OrthoDB" id="110161at2157"/>
<dbReference type="STRING" id="937775.Metlim_2784"/>
<dbReference type="Proteomes" id="UP000005741">
    <property type="component" value="Chromosome"/>
</dbReference>
<accession>H1YWS8</accession>
<dbReference type="EMBL" id="CM001436">
    <property type="protein sequence ID" value="EHQ36819.1"/>
    <property type="molecule type" value="Genomic_DNA"/>
</dbReference>
<name>H1YWS8_9EURY</name>
<protein>
    <submittedName>
        <fullName evidence="1">CS HSP90-binding domain-containing protein</fullName>
    </submittedName>
</protein>
<dbReference type="InterPro" id="IPR008978">
    <property type="entry name" value="HSP20-like_chaperone"/>
</dbReference>
<dbReference type="InParanoid" id="H1YWS8"/>
<dbReference type="RefSeq" id="WP_004079474.1">
    <property type="nucleotide sequence ID" value="NZ_CM001436.1"/>
</dbReference>